<dbReference type="AlphaFoldDB" id="X1BFF8"/>
<comment type="caution">
    <text evidence="1">The sequence shown here is derived from an EMBL/GenBank/DDBJ whole genome shotgun (WGS) entry which is preliminary data.</text>
</comment>
<protein>
    <submittedName>
        <fullName evidence="1">Uncharacterized protein</fullName>
    </submittedName>
</protein>
<feature type="non-terminal residue" evidence="1">
    <location>
        <position position="1"/>
    </location>
</feature>
<organism evidence="1">
    <name type="scientific">marine sediment metagenome</name>
    <dbReference type="NCBI Taxonomy" id="412755"/>
    <lineage>
        <taxon>unclassified sequences</taxon>
        <taxon>metagenomes</taxon>
        <taxon>ecological metagenomes</taxon>
    </lineage>
</organism>
<reference evidence="1" key="1">
    <citation type="journal article" date="2014" name="Front. Microbiol.">
        <title>High frequency of phylogenetically diverse reductive dehalogenase-homologous genes in deep subseafloor sedimentary metagenomes.</title>
        <authorList>
            <person name="Kawai M."/>
            <person name="Futagami T."/>
            <person name="Toyoda A."/>
            <person name="Takaki Y."/>
            <person name="Nishi S."/>
            <person name="Hori S."/>
            <person name="Arai W."/>
            <person name="Tsubouchi T."/>
            <person name="Morono Y."/>
            <person name="Uchiyama I."/>
            <person name="Ito T."/>
            <person name="Fujiyama A."/>
            <person name="Inagaki F."/>
            <person name="Takami H."/>
        </authorList>
    </citation>
    <scope>NUCLEOTIDE SEQUENCE</scope>
    <source>
        <strain evidence="1">Expedition CK06-06</strain>
    </source>
</reference>
<gene>
    <name evidence="1" type="ORF">S01H4_29768</name>
</gene>
<name>X1BFF8_9ZZZZ</name>
<dbReference type="EMBL" id="BART01015313">
    <property type="protein sequence ID" value="GAG82848.1"/>
    <property type="molecule type" value="Genomic_DNA"/>
</dbReference>
<evidence type="ECO:0000313" key="1">
    <source>
        <dbReference type="EMBL" id="GAG82848.1"/>
    </source>
</evidence>
<sequence length="32" mass="3848">YCTANIKAAFAVFEFDRIHQKTNARSRKIWDF</sequence>
<accession>X1BFF8</accession>
<proteinExistence type="predicted"/>